<evidence type="ECO:0000313" key="2">
    <source>
        <dbReference type="EMBL" id="GIH21730.1"/>
    </source>
</evidence>
<name>A0A919Q7M9_9ACTN</name>
<feature type="transmembrane region" description="Helical" evidence="1">
    <location>
        <begin position="85"/>
        <end position="102"/>
    </location>
</feature>
<evidence type="ECO:0000313" key="3">
    <source>
        <dbReference type="Proteomes" id="UP000640052"/>
    </source>
</evidence>
<accession>A0A919Q7M9</accession>
<dbReference type="EMBL" id="BOOA01000001">
    <property type="protein sequence ID" value="GIH21730.1"/>
    <property type="molecule type" value="Genomic_DNA"/>
</dbReference>
<keyword evidence="1" id="KW-1133">Transmembrane helix</keyword>
<dbReference type="Proteomes" id="UP000640052">
    <property type="component" value="Unassembled WGS sequence"/>
</dbReference>
<keyword evidence="1" id="KW-0812">Transmembrane</keyword>
<reference evidence="2" key="1">
    <citation type="submission" date="2021-01" db="EMBL/GenBank/DDBJ databases">
        <title>Whole genome shotgun sequence of Acrocarpospora phusangensis NBRC 108782.</title>
        <authorList>
            <person name="Komaki H."/>
            <person name="Tamura T."/>
        </authorList>
    </citation>
    <scope>NUCLEOTIDE SEQUENCE</scope>
    <source>
        <strain evidence="2">NBRC 108782</strain>
    </source>
</reference>
<evidence type="ECO:0000256" key="1">
    <source>
        <dbReference type="SAM" id="Phobius"/>
    </source>
</evidence>
<gene>
    <name evidence="2" type="ORF">Aph01nite_00400</name>
</gene>
<organism evidence="2 3">
    <name type="scientific">Acrocarpospora phusangensis</name>
    <dbReference type="NCBI Taxonomy" id="1070424"/>
    <lineage>
        <taxon>Bacteria</taxon>
        <taxon>Bacillati</taxon>
        <taxon>Actinomycetota</taxon>
        <taxon>Actinomycetes</taxon>
        <taxon>Streptosporangiales</taxon>
        <taxon>Streptosporangiaceae</taxon>
        <taxon>Acrocarpospora</taxon>
    </lineage>
</organism>
<comment type="caution">
    <text evidence="2">The sequence shown here is derived from an EMBL/GenBank/DDBJ whole genome shotgun (WGS) entry which is preliminary data.</text>
</comment>
<protein>
    <submittedName>
        <fullName evidence="2">Uncharacterized protein</fullName>
    </submittedName>
</protein>
<keyword evidence="1" id="KW-0472">Membrane</keyword>
<dbReference type="PROSITE" id="PS51257">
    <property type="entry name" value="PROKAR_LIPOPROTEIN"/>
    <property type="match status" value="1"/>
</dbReference>
<keyword evidence="3" id="KW-1185">Reference proteome</keyword>
<dbReference type="AlphaFoldDB" id="A0A919Q7M9"/>
<proteinExistence type="predicted"/>
<feature type="transmembrane region" description="Helical" evidence="1">
    <location>
        <begin position="32"/>
        <end position="49"/>
    </location>
</feature>
<dbReference type="RefSeq" id="WP_204038610.1">
    <property type="nucleotide sequence ID" value="NZ_BOOA01000001.1"/>
</dbReference>
<sequence>MNLRLWWLSALTAACALLYAWVALNIQGLPRVAGLAGAAAILASLALTVPGGTASARTRTAAMILLPLGALPLAALTWWSVVTPILALLILIIGTATLRRAAR</sequence>